<evidence type="ECO:0000256" key="4">
    <source>
        <dbReference type="PIRSR" id="PIRSR606118-50"/>
    </source>
</evidence>
<dbReference type="GO" id="GO:0015074">
    <property type="term" value="P:DNA integration"/>
    <property type="evidence" value="ECO:0007669"/>
    <property type="project" value="UniProtKB-KW"/>
</dbReference>
<dbReference type="GO" id="GO:0003677">
    <property type="term" value="F:DNA binding"/>
    <property type="evidence" value="ECO:0007669"/>
    <property type="project" value="UniProtKB-KW"/>
</dbReference>
<accession>A0A2S3XHJ4</accession>
<evidence type="ECO:0000313" key="9">
    <source>
        <dbReference type="Proteomes" id="UP000237378"/>
    </source>
</evidence>
<feature type="domain" description="Resolvase/invertase-type recombinase catalytic" evidence="7">
    <location>
        <begin position="3"/>
        <end position="140"/>
    </location>
</feature>
<evidence type="ECO:0000256" key="3">
    <source>
        <dbReference type="ARBA" id="ARBA00023172"/>
    </source>
</evidence>
<feature type="active site" description="O-(5'-phospho-DNA)-serine intermediate" evidence="4 5">
    <location>
        <position position="11"/>
    </location>
</feature>
<dbReference type="CDD" id="cd00338">
    <property type="entry name" value="Ser_Recombinase"/>
    <property type="match status" value="1"/>
</dbReference>
<organism evidence="8 9">
    <name type="scientific">Pseudomonas putida</name>
    <name type="common">Arthrobacter siderocapsulatus</name>
    <dbReference type="NCBI Taxonomy" id="303"/>
    <lineage>
        <taxon>Bacteria</taxon>
        <taxon>Pseudomonadati</taxon>
        <taxon>Pseudomonadota</taxon>
        <taxon>Gammaproteobacteria</taxon>
        <taxon>Pseudomonadales</taxon>
        <taxon>Pseudomonadaceae</taxon>
        <taxon>Pseudomonas</taxon>
    </lineage>
</organism>
<dbReference type="PROSITE" id="PS00397">
    <property type="entry name" value="RECOMBINASES_1"/>
    <property type="match status" value="1"/>
</dbReference>
<gene>
    <name evidence="8" type="ORF">BGP82_08860</name>
</gene>
<evidence type="ECO:0000313" key="8">
    <source>
        <dbReference type="EMBL" id="POG14522.1"/>
    </source>
</evidence>
<dbReference type="PROSITE" id="PS51736">
    <property type="entry name" value="RECOMBINASES_3"/>
    <property type="match status" value="1"/>
</dbReference>
<dbReference type="EMBL" id="MING01000019">
    <property type="protein sequence ID" value="POG14522.1"/>
    <property type="molecule type" value="Genomic_DNA"/>
</dbReference>
<evidence type="ECO:0000259" key="7">
    <source>
        <dbReference type="PROSITE" id="PS51736"/>
    </source>
</evidence>
<dbReference type="InterPro" id="IPR050639">
    <property type="entry name" value="SSR_resolvase"/>
</dbReference>
<reference evidence="8 9" key="2">
    <citation type="submission" date="2018-03" db="EMBL/GenBank/DDBJ databases">
        <title>Draft genome of Pseudomonas putida strain KH-18-2.</title>
        <authorList>
            <person name="Yoshizawa S."/>
            <person name="Khan N.H."/>
            <person name="Nishimura M."/>
            <person name="Chiura H.X."/>
            <person name="Ogura Y."/>
            <person name="Hayashi T."/>
            <person name="Kogure K."/>
        </authorList>
    </citation>
    <scope>NUCLEOTIDE SEQUENCE [LARGE SCALE GENOMIC DNA]</scope>
    <source>
        <strain evidence="8 9">KH-18-2</strain>
    </source>
</reference>
<dbReference type="GO" id="GO:0000150">
    <property type="term" value="F:DNA strand exchange activity"/>
    <property type="evidence" value="ECO:0007669"/>
    <property type="project" value="InterPro"/>
</dbReference>
<dbReference type="GeneID" id="49870717"/>
<keyword evidence="3" id="KW-0233">DNA recombination</keyword>
<dbReference type="PANTHER" id="PTHR30461:SF2">
    <property type="entry name" value="SERINE RECOMBINASE PINE-RELATED"/>
    <property type="match status" value="1"/>
</dbReference>
<dbReference type="Pfam" id="PF00239">
    <property type="entry name" value="Resolvase"/>
    <property type="match status" value="1"/>
</dbReference>
<evidence type="ECO:0000256" key="5">
    <source>
        <dbReference type="PROSITE-ProRule" id="PRU10137"/>
    </source>
</evidence>
<dbReference type="RefSeq" id="WP_103469459.1">
    <property type="nucleotide sequence ID" value="NZ_MING01000019.1"/>
</dbReference>
<name>A0A2S3XHJ4_PSEPU</name>
<protein>
    <submittedName>
        <fullName evidence="8">Serine recombinase</fullName>
    </submittedName>
</protein>
<dbReference type="InterPro" id="IPR036162">
    <property type="entry name" value="Resolvase-like_N_sf"/>
</dbReference>
<keyword evidence="1" id="KW-0229">DNA integration</keyword>
<dbReference type="SMART" id="SM00857">
    <property type="entry name" value="Resolvase"/>
    <property type="match status" value="1"/>
</dbReference>
<dbReference type="Proteomes" id="UP000237378">
    <property type="component" value="Unassembled WGS sequence"/>
</dbReference>
<keyword evidence="2" id="KW-0238">DNA-binding</keyword>
<dbReference type="AlphaFoldDB" id="A0A2S3XHJ4"/>
<evidence type="ECO:0000256" key="2">
    <source>
        <dbReference type="ARBA" id="ARBA00023125"/>
    </source>
</evidence>
<dbReference type="InterPro" id="IPR006119">
    <property type="entry name" value="Resolv_N"/>
</dbReference>
<sequence>MKNVIAYIRVSSGKQERSGLGIKAQREYIATAAKSNGWNVVAEFVETVSGTIAPADRPECSKAIAACKEHNADFVVAKLDRVGRDVEHVAGLMKRVDVKVATMPNADNFALHLFAALAEQEREFIAQRTKDAMAALQRDADAGKAEAVAKVERRTHGLEKGRGKATGRDGKATKAAVAKAAALNAVVRPHLESCLYNKLTTLQAVADCLNAKGLRTSRGSEFNPTAVRRLMLALKLSFEKAA</sequence>
<dbReference type="PANTHER" id="PTHR30461">
    <property type="entry name" value="DNA-INVERTASE FROM LAMBDOID PROPHAGE"/>
    <property type="match status" value="1"/>
</dbReference>
<feature type="region of interest" description="Disordered" evidence="6">
    <location>
        <begin position="152"/>
        <end position="171"/>
    </location>
</feature>
<dbReference type="SUPFAM" id="SSF53041">
    <property type="entry name" value="Resolvase-like"/>
    <property type="match status" value="1"/>
</dbReference>
<evidence type="ECO:0000256" key="1">
    <source>
        <dbReference type="ARBA" id="ARBA00022908"/>
    </source>
</evidence>
<proteinExistence type="predicted"/>
<dbReference type="InterPro" id="IPR006118">
    <property type="entry name" value="Recombinase_CS"/>
</dbReference>
<comment type="caution">
    <text evidence="8">The sequence shown here is derived from an EMBL/GenBank/DDBJ whole genome shotgun (WGS) entry which is preliminary data.</text>
</comment>
<reference evidence="8 9" key="1">
    <citation type="submission" date="2016-08" db="EMBL/GenBank/DDBJ databases">
        <authorList>
            <person name="Seilhamer J.J."/>
        </authorList>
    </citation>
    <scope>NUCLEOTIDE SEQUENCE [LARGE SCALE GENOMIC DNA]</scope>
    <source>
        <strain evidence="8 9">KH-18-2</strain>
    </source>
</reference>
<dbReference type="Gene3D" id="3.40.50.1390">
    <property type="entry name" value="Resolvase, N-terminal catalytic domain"/>
    <property type="match status" value="1"/>
</dbReference>
<evidence type="ECO:0000256" key="6">
    <source>
        <dbReference type="SAM" id="MobiDB-lite"/>
    </source>
</evidence>